<dbReference type="OrthoDB" id="5917619at2"/>
<dbReference type="RefSeq" id="WP_053396421.1">
    <property type="nucleotide sequence ID" value="NZ_LHPJ01000011.1"/>
</dbReference>
<feature type="signal peptide" evidence="1">
    <location>
        <begin position="1"/>
        <end position="19"/>
    </location>
</feature>
<organism evidence="2 3">
    <name type="scientific">Vibrio nereis</name>
    <dbReference type="NCBI Taxonomy" id="693"/>
    <lineage>
        <taxon>Bacteria</taxon>
        <taxon>Pseudomonadati</taxon>
        <taxon>Pseudomonadota</taxon>
        <taxon>Gammaproteobacteria</taxon>
        <taxon>Vibrionales</taxon>
        <taxon>Vibrionaceae</taxon>
        <taxon>Vibrio</taxon>
    </lineage>
</organism>
<evidence type="ECO:0000313" key="2">
    <source>
        <dbReference type="EMBL" id="KOO02825.1"/>
    </source>
</evidence>
<feature type="chain" id="PRO_5005600069" evidence="1">
    <location>
        <begin position="20"/>
        <end position="109"/>
    </location>
</feature>
<name>A0A0M0HL67_VIBNE</name>
<sequence>MVRTILLLMLLGGSTVSWASQDPTAPLNWQKPSVTLPKANKVVKHPLPRVQSIICSDSDECKAVVSGKSVMVGDRISGFQVKNIESESVTLSRGGKRWNLELFALDIKQ</sequence>
<keyword evidence="1" id="KW-0732">Signal</keyword>
<dbReference type="STRING" id="693.AKJ17_13590"/>
<comment type="caution">
    <text evidence="2">The sequence shown here is derived from an EMBL/GenBank/DDBJ whole genome shotgun (WGS) entry which is preliminary data.</text>
</comment>
<accession>A0A0M0HL67</accession>
<evidence type="ECO:0000313" key="3">
    <source>
        <dbReference type="Proteomes" id="UP000037515"/>
    </source>
</evidence>
<gene>
    <name evidence="2" type="ORF">AKJ17_13590</name>
</gene>
<proteinExistence type="predicted"/>
<dbReference type="EMBL" id="LHPJ01000011">
    <property type="protein sequence ID" value="KOO02825.1"/>
    <property type="molecule type" value="Genomic_DNA"/>
</dbReference>
<dbReference type="PATRIC" id="fig|693.5.peg.2784"/>
<reference evidence="3" key="1">
    <citation type="submission" date="2015-08" db="EMBL/GenBank/DDBJ databases">
        <title>Vibrio galatheae sp. nov., a novel member of the Vibrionaceae family isolated from the Solomon Islands.</title>
        <authorList>
            <person name="Giubergia S."/>
            <person name="Machado H."/>
            <person name="Mateiu R.V."/>
            <person name="Gram L."/>
        </authorList>
    </citation>
    <scope>NUCLEOTIDE SEQUENCE [LARGE SCALE GENOMIC DNA]</scope>
    <source>
        <strain evidence="3">DSM 19584</strain>
    </source>
</reference>
<evidence type="ECO:0000256" key="1">
    <source>
        <dbReference type="SAM" id="SignalP"/>
    </source>
</evidence>
<protein>
    <submittedName>
        <fullName evidence="2">MSHA biogenesis protein MshK</fullName>
    </submittedName>
</protein>
<keyword evidence="3" id="KW-1185">Reference proteome</keyword>
<dbReference type="Proteomes" id="UP000037515">
    <property type="component" value="Unassembled WGS sequence"/>
</dbReference>
<dbReference type="AlphaFoldDB" id="A0A0M0HL67"/>